<dbReference type="OrthoDB" id="19493at2759"/>
<dbReference type="Proteomes" id="UP001152888">
    <property type="component" value="Unassembled WGS sequence"/>
</dbReference>
<reference evidence="1" key="1">
    <citation type="submission" date="2022-03" db="EMBL/GenBank/DDBJ databases">
        <authorList>
            <person name="Sayadi A."/>
        </authorList>
    </citation>
    <scope>NUCLEOTIDE SEQUENCE</scope>
</reference>
<accession>A0A9P0LK72</accession>
<comment type="caution">
    <text evidence="1">The sequence shown here is derived from an EMBL/GenBank/DDBJ whole genome shotgun (WGS) entry which is preliminary data.</text>
</comment>
<evidence type="ECO:0000313" key="1">
    <source>
        <dbReference type="EMBL" id="CAH1996239.1"/>
    </source>
</evidence>
<proteinExistence type="predicted"/>
<sequence>MYATQIVLTNSREPGPIQNNLLNVSVTTDILDMDVWIVTLLGINLRNWQGDRLNI</sequence>
<dbReference type="EMBL" id="CAKOFQ010007254">
    <property type="protein sequence ID" value="CAH1996239.1"/>
    <property type="molecule type" value="Genomic_DNA"/>
</dbReference>
<name>A0A9P0LK72_ACAOB</name>
<dbReference type="AlphaFoldDB" id="A0A9P0LK72"/>
<keyword evidence="2" id="KW-1185">Reference proteome</keyword>
<gene>
    <name evidence="1" type="ORF">ACAOBT_LOCUS23110</name>
</gene>
<organism evidence="1 2">
    <name type="scientific">Acanthoscelides obtectus</name>
    <name type="common">Bean weevil</name>
    <name type="synonym">Bruchus obtectus</name>
    <dbReference type="NCBI Taxonomy" id="200917"/>
    <lineage>
        <taxon>Eukaryota</taxon>
        <taxon>Metazoa</taxon>
        <taxon>Ecdysozoa</taxon>
        <taxon>Arthropoda</taxon>
        <taxon>Hexapoda</taxon>
        <taxon>Insecta</taxon>
        <taxon>Pterygota</taxon>
        <taxon>Neoptera</taxon>
        <taxon>Endopterygota</taxon>
        <taxon>Coleoptera</taxon>
        <taxon>Polyphaga</taxon>
        <taxon>Cucujiformia</taxon>
        <taxon>Chrysomeloidea</taxon>
        <taxon>Chrysomelidae</taxon>
        <taxon>Bruchinae</taxon>
        <taxon>Bruchini</taxon>
        <taxon>Acanthoscelides</taxon>
    </lineage>
</organism>
<protein>
    <submittedName>
        <fullName evidence="1">Uncharacterized protein</fullName>
    </submittedName>
</protein>
<evidence type="ECO:0000313" key="2">
    <source>
        <dbReference type="Proteomes" id="UP001152888"/>
    </source>
</evidence>